<organism evidence="1 2">
    <name type="scientific">Catenulispora yoronensis</name>
    <dbReference type="NCBI Taxonomy" id="450799"/>
    <lineage>
        <taxon>Bacteria</taxon>
        <taxon>Bacillati</taxon>
        <taxon>Actinomycetota</taxon>
        <taxon>Actinomycetes</taxon>
        <taxon>Catenulisporales</taxon>
        <taxon>Catenulisporaceae</taxon>
        <taxon>Catenulispora</taxon>
    </lineage>
</organism>
<dbReference type="EMBL" id="BAAAQN010000002">
    <property type="protein sequence ID" value="GAA2012868.1"/>
    <property type="molecule type" value="Genomic_DNA"/>
</dbReference>
<sequence>MTHGAGSKSCPAETALRDGAFGYLGESASMAGNLSVTYQDMRDAGRQLTTVEGQIQDQLKQAQNLISNLVHSGFVTDAASKAFDQAYSDFTQGATKTISALTQMNQYLNTAADRMQETDSNLAQSIGGGH</sequence>
<name>A0ABN2TLF0_9ACTN</name>
<comment type="caution">
    <text evidence="1">The sequence shown here is derived from an EMBL/GenBank/DDBJ whole genome shotgun (WGS) entry which is preliminary data.</text>
</comment>
<keyword evidence="2" id="KW-1185">Reference proteome</keyword>
<gene>
    <name evidence="1" type="ORF">GCM10009839_04270</name>
</gene>
<dbReference type="Proteomes" id="UP001500751">
    <property type="component" value="Unassembled WGS sequence"/>
</dbReference>
<protein>
    <recommendedName>
        <fullName evidence="3">WXG100 family type VII secretion target</fullName>
    </recommendedName>
</protein>
<proteinExistence type="predicted"/>
<evidence type="ECO:0008006" key="3">
    <source>
        <dbReference type="Google" id="ProtNLM"/>
    </source>
</evidence>
<dbReference type="Gene3D" id="1.10.287.1060">
    <property type="entry name" value="ESAT-6-like"/>
    <property type="match status" value="1"/>
</dbReference>
<dbReference type="InterPro" id="IPR036689">
    <property type="entry name" value="ESAT-6-like_sf"/>
</dbReference>
<dbReference type="InterPro" id="IPR010310">
    <property type="entry name" value="T7SS_ESAT-6-like"/>
</dbReference>
<evidence type="ECO:0000313" key="1">
    <source>
        <dbReference type="EMBL" id="GAA2012868.1"/>
    </source>
</evidence>
<dbReference type="Pfam" id="PF06013">
    <property type="entry name" value="WXG100"/>
    <property type="match status" value="1"/>
</dbReference>
<dbReference type="SUPFAM" id="SSF140453">
    <property type="entry name" value="EsxAB dimer-like"/>
    <property type="match status" value="1"/>
</dbReference>
<reference evidence="1 2" key="1">
    <citation type="journal article" date="2019" name="Int. J. Syst. Evol. Microbiol.">
        <title>The Global Catalogue of Microorganisms (GCM) 10K type strain sequencing project: providing services to taxonomists for standard genome sequencing and annotation.</title>
        <authorList>
            <consortium name="The Broad Institute Genomics Platform"/>
            <consortium name="The Broad Institute Genome Sequencing Center for Infectious Disease"/>
            <person name="Wu L."/>
            <person name="Ma J."/>
        </authorList>
    </citation>
    <scope>NUCLEOTIDE SEQUENCE [LARGE SCALE GENOMIC DNA]</scope>
    <source>
        <strain evidence="1 2">JCM 16014</strain>
    </source>
</reference>
<accession>A0ABN2TLF0</accession>
<evidence type="ECO:0000313" key="2">
    <source>
        <dbReference type="Proteomes" id="UP001500751"/>
    </source>
</evidence>